<evidence type="ECO:0000313" key="1">
    <source>
        <dbReference type="EMBL" id="RAL13508.1"/>
    </source>
</evidence>
<gene>
    <name evidence="1" type="ORF">BO97DRAFT_469814</name>
</gene>
<evidence type="ECO:0000313" key="2">
    <source>
        <dbReference type="Proteomes" id="UP000248961"/>
    </source>
</evidence>
<dbReference type="AlphaFoldDB" id="A0A395I2U6"/>
<dbReference type="VEuPathDB" id="FungiDB:BO97DRAFT_469814"/>
<dbReference type="OrthoDB" id="6105938at2759"/>
<sequence>MTTSTFWHAFPDFQPNPAARITEEFKRLAAHRGWKSGSRTWRKRWNAFTNIEYDRIIGSSLTSLGSWNELCAMLSLPGPFPSITQCKKALSKVYVNLVDVVECRALGIKPKRFKSVAQLASYTRKTGKFFNRDLAKQDMLLRVLLRKLL</sequence>
<dbReference type="STRING" id="1450537.A0A395I2U6"/>
<name>A0A395I2U6_ASPHC</name>
<proteinExistence type="predicted"/>
<dbReference type="EMBL" id="KZ824279">
    <property type="protein sequence ID" value="RAL13508.1"/>
    <property type="molecule type" value="Genomic_DNA"/>
</dbReference>
<reference evidence="1 2" key="1">
    <citation type="submission" date="2018-02" db="EMBL/GenBank/DDBJ databases">
        <title>The genomes of Aspergillus section Nigri reveals drivers in fungal speciation.</title>
        <authorList>
            <consortium name="DOE Joint Genome Institute"/>
            <person name="Vesth T.C."/>
            <person name="Nybo J."/>
            <person name="Theobald S."/>
            <person name="Brandl J."/>
            <person name="Frisvad J.C."/>
            <person name="Nielsen K.F."/>
            <person name="Lyhne E.K."/>
            <person name="Kogle M.E."/>
            <person name="Kuo A."/>
            <person name="Riley R."/>
            <person name="Clum A."/>
            <person name="Nolan M."/>
            <person name="Lipzen A."/>
            <person name="Salamov A."/>
            <person name="Henrissat B."/>
            <person name="Wiebenga A."/>
            <person name="De vries R.P."/>
            <person name="Grigoriev I.V."/>
            <person name="Mortensen U.H."/>
            <person name="Andersen M.R."/>
            <person name="Baker S.E."/>
        </authorList>
    </citation>
    <scope>NUCLEOTIDE SEQUENCE [LARGE SCALE GENOMIC DNA]</scope>
    <source>
        <strain evidence="1 2">CBS 101889</strain>
    </source>
</reference>
<dbReference type="Proteomes" id="UP000248961">
    <property type="component" value="Unassembled WGS sequence"/>
</dbReference>
<accession>A0A395I2U6</accession>
<dbReference type="PANTHER" id="PTHR38846:SF1">
    <property type="entry name" value="C3H1-TYPE DOMAIN-CONTAINING PROTEIN"/>
    <property type="match status" value="1"/>
</dbReference>
<protein>
    <submittedName>
        <fullName evidence="1">Uncharacterized protein</fullName>
    </submittedName>
</protein>
<dbReference type="RefSeq" id="XP_025552662.1">
    <property type="nucleotide sequence ID" value="XM_025699873.1"/>
</dbReference>
<dbReference type="GeneID" id="37204162"/>
<organism evidence="1 2">
    <name type="scientific">Aspergillus homomorphus (strain CBS 101889)</name>
    <dbReference type="NCBI Taxonomy" id="1450537"/>
    <lineage>
        <taxon>Eukaryota</taxon>
        <taxon>Fungi</taxon>
        <taxon>Dikarya</taxon>
        <taxon>Ascomycota</taxon>
        <taxon>Pezizomycotina</taxon>
        <taxon>Eurotiomycetes</taxon>
        <taxon>Eurotiomycetidae</taxon>
        <taxon>Eurotiales</taxon>
        <taxon>Aspergillaceae</taxon>
        <taxon>Aspergillus</taxon>
        <taxon>Aspergillus subgen. Circumdati</taxon>
    </lineage>
</organism>
<keyword evidence="2" id="KW-1185">Reference proteome</keyword>
<dbReference type="PANTHER" id="PTHR38846">
    <property type="entry name" value="C3H1-TYPE DOMAIN-CONTAINING PROTEIN"/>
    <property type="match status" value="1"/>
</dbReference>